<keyword evidence="6 10" id="KW-0888">Threonine protease</keyword>
<comment type="caution">
    <text evidence="11">The sequence shown here is derived from an EMBL/GenBank/DDBJ whole genome shotgun (WGS) entry which is preliminary data.</text>
</comment>
<dbReference type="PANTHER" id="PTHR32194:SF0">
    <property type="entry name" value="ATP-DEPENDENT PROTEASE SUBUNIT HSLV"/>
    <property type="match status" value="1"/>
</dbReference>
<keyword evidence="8 10" id="KW-0378">Hydrolase</keyword>
<dbReference type="InterPro" id="IPR023333">
    <property type="entry name" value="Proteasome_suB-type"/>
</dbReference>
<comment type="activity regulation">
    <text evidence="10">Allosterically activated by HslU binding.</text>
</comment>
<keyword evidence="5 10" id="KW-0645">Protease</keyword>
<dbReference type="NCBIfam" id="NF003964">
    <property type="entry name" value="PRK05456.1"/>
    <property type="match status" value="1"/>
</dbReference>
<dbReference type="InterPro" id="IPR029055">
    <property type="entry name" value="Ntn_hydrolases_N"/>
</dbReference>
<feature type="binding site" evidence="10">
    <location>
        <position position="184"/>
    </location>
    <ligand>
        <name>Na(+)</name>
        <dbReference type="ChEBI" id="CHEBI:29101"/>
    </ligand>
</feature>
<dbReference type="GO" id="GO:0008233">
    <property type="term" value="F:peptidase activity"/>
    <property type="evidence" value="ECO:0007669"/>
    <property type="project" value="UniProtKB-KW"/>
</dbReference>
<dbReference type="InterPro" id="IPR022281">
    <property type="entry name" value="ATP-dep_Prtase_HsIV_su"/>
</dbReference>
<organism evidence="11 12">
    <name type="scientific">Gemmata algarum</name>
    <dbReference type="NCBI Taxonomy" id="2975278"/>
    <lineage>
        <taxon>Bacteria</taxon>
        <taxon>Pseudomonadati</taxon>
        <taxon>Planctomycetota</taxon>
        <taxon>Planctomycetia</taxon>
        <taxon>Gemmatales</taxon>
        <taxon>Gemmataceae</taxon>
        <taxon>Gemmata</taxon>
    </lineage>
</organism>
<evidence type="ECO:0000256" key="10">
    <source>
        <dbReference type="HAMAP-Rule" id="MF_00248"/>
    </source>
</evidence>
<dbReference type="EC" id="3.4.25.2" evidence="10"/>
<gene>
    <name evidence="10 11" type="primary">hslV</name>
    <name evidence="11" type="ORF">R5W23_004568</name>
</gene>
<evidence type="ECO:0000313" key="12">
    <source>
        <dbReference type="Proteomes" id="UP001272242"/>
    </source>
</evidence>
<dbReference type="Proteomes" id="UP001272242">
    <property type="component" value="Unassembled WGS sequence"/>
</dbReference>
<evidence type="ECO:0000313" key="11">
    <source>
        <dbReference type="EMBL" id="MDY3563069.1"/>
    </source>
</evidence>
<sequence>MAASLIGIRGPGSNLNVSRIRATTILAVRTSNGAAIGGDGQVTLGNIVMKADARKVRKLYDGKVLAGFAGAAADAFSLLDRFEQKLRDFQGSVPKAATELAKEWRTDRILRRLEAMLVVLDRDNLLLVSGTGDVISPTDNVLAIGSGGPYALSAARALMQHTQLKPAEIVRAGLEIAGDLCIYTNRNIDVQELS</sequence>
<evidence type="ECO:0000256" key="3">
    <source>
        <dbReference type="ARBA" id="ARBA00022490"/>
    </source>
</evidence>
<keyword evidence="4 10" id="KW-0021">Allosteric enzyme</keyword>
<dbReference type="SUPFAM" id="SSF56235">
    <property type="entry name" value="N-terminal nucleophile aminohydrolases (Ntn hydrolases)"/>
    <property type="match status" value="1"/>
</dbReference>
<comment type="function">
    <text evidence="10">Protease subunit of a proteasome-like degradation complex believed to be a general protein degrading machinery.</text>
</comment>
<dbReference type="EMBL" id="JAXBLV010000230">
    <property type="protein sequence ID" value="MDY3563069.1"/>
    <property type="molecule type" value="Genomic_DNA"/>
</dbReference>
<feature type="binding site" evidence="10">
    <location>
        <position position="181"/>
    </location>
    <ligand>
        <name>Na(+)</name>
        <dbReference type="ChEBI" id="CHEBI:29101"/>
    </ligand>
</feature>
<dbReference type="PIRSF" id="PIRSF039093">
    <property type="entry name" value="HslV"/>
    <property type="match status" value="1"/>
</dbReference>
<dbReference type="Pfam" id="PF00227">
    <property type="entry name" value="Proteasome"/>
    <property type="match status" value="1"/>
</dbReference>
<comment type="subunit">
    <text evidence="10">A double ring-shaped homohexamer of HslV is capped on each side by a ring-shaped HslU homohexamer. The assembly of the HslU/HslV complex is dependent on binding of ATP.</text>
</comment>
<evidence type="ECO:0000256" key="2">
    <source>
        <dbReference type="ARBA" id="ARBA00006053"/>
    </source>
</evidence>
<dbReference type="GO" id="GO:0006508">
    <property type="term" value="P:proteolysis"/>
    <property type="evidence" value="ECO:0007669"/>
    <property type="project" value="UniProtKB-KW"/>
</dbReference>
<comment type="subcellular location">
    <subcellularLocation>
        <location evidence="1 10">Cytoplasm</location>
    </subcellularLocation>
</comment>
<feature type="active site" evidence="10">
    <location>
        <position position="23"/>
    </location>
</feature>
<dbReference type="HAMAP" id="MF_00248">
    <property type="entry name" value="HslV"/>
    <property type="match status" value="1"/>
</dbReference>
<keyword evidence="3 10" id="KW-0963">Cytoplasm</keyword>
<keyword evidence="12" id="KW-1185">Reference proteome</keyword>
<feature type="binding site" evidence="10">
    <location>
        <position position="178"/>
    </location>
    <ligand>
        <name>Na(+)</name>
        <dbReference type="ChEBI" id="CHEBI:29101"/>
    </ligand>
</feature>
<evidence type="ECO:0000256" key="9">
    <source>
        <dbReference type="ARBA" id="ARBA00023053"/>
    </source>
</evidence>
<accession>A0ABU5FB56</accession>
<keyword evidence="9 10" id="KW-0915">Sodium</keyword>
<dbReference type="InterPro" id="IPR001353">
    <property type="entry name" value="Proteasome_sua/b"/>
</dbReference>
<dbReference type="NCBIfam" id="TIGR03692">
    <property type="entry name" value="ATP_dep_HslV"/>
    <property type="match status" value="1"/>
</dbReference>
<dbReference type="Gene3D" id="3.60.20.10">
    <property type="entry name" value="Glutamine Phosphoribosylpyrophosphate, subunit 1, domain 1"/>
    <property type="match status" value="1"/>
</dbReference>
<evidence type="ECO:0000256" key="4">
    <source>
        <dbReference type="ARBA" id="ARBA00022533"/>
    </source>
</evidence>
<evidence type="ECO:0000256" key="5">
    <source>
        <dbReference type="ARBA" id="ARBA00022670"/>
    </source>
</evidence>
<comment type="similarity">
    <text evidence="2 10">Belongs to the peptidase T1B family. HslV subfamily.</text>
</comment>
<evidence type="ECO:0000256" key="8">
    <source>
        <dbReference type="ARBA" id="ARBA00022801"/>
    </source>
</evidence>
<dbReference type="PANTHER" id="PTHR32194">
    <property type="entry name" value="METALLOPROTEASE TLDD"/>
    <property type="match status" value="1"/>
</dbReference>
<reference evidence="12" key="1">
    <citation type="journal article" date="2023" name="Mar. Drugs">
        <title>Gemmata algarum, a Novel Planctomycete Isolated from an Algal Mat, Displays Antimicrobial Activity.</title>
        <authorList>
            <person name="Kumar G."/>
            <person name="Kallscheuer N."/>
            <person name="Kashif M."/>
            <person name="Ahamad S."/>
            <person name="Jagadeeshwari U."/>
            <person name="Pannikurungottu S."/>
            <person name="Haufschild T."/>
            <person name="Kabuu M."/>
            <person name="Sasikala C."/>
            <person name="Jogler C."/>
            <person name="Ramana C."/>
        </authorList>
    </citation>
    <scope>NUCLEOTIDE SEQUENCE [LARGE SCALE GENOMIC DNA]</scope>
    <source>
        <strain evidence="12">JC673</strain>
    </source>
</reference>
<proteinExistence type="inferred from homology"/>
<evidence type="ECO:0000256" key="6">
    <source>
        <dbReference type="ARBA" id="ARBA00022698"/>
    </source>
</evidence>
<comment type="catalytic activity">
    <reaction evidence="10">
        <text>ATP-dependent cleavage of peptide bonds with broad specificity.</text>
        <dbReference type="EC" id="3.4.25.2"/>
    </reaction>
</comment>
<evidence type="ECO:0000256" key="1">
    <source>
        <dbReference type="ARBA" id="ARBA00004496"/>
    </source>
</evidence>
<name>A0ABU5FB56_9BACT</name>
<evidence type="ECO:0000256" key="7">
    <source>
        <dbReference type="ARBA" id="ARBA00022723"/>
    </source>
</evidence>
<keyword evidence="7 10" id="KW-0479">Metal-binding</keyword>
<protein>
    <recommendedName>
        <fullName evidence="10">ATP-dependent protease subunit HslV</fullName>
        <ecNumber evidence="10">3.4.25.2</ecNumber>
    </recommendedName>
</protein>
<dbReference type="PROSITE" id="PS51476">
    <property type="entry name" value="PROTEASOME_BETA_2"/>
    <property type="match status" value="1"/>
</dbReference>
<dbReference type="RefSeq" id="WP_261189647.1">
    <property type="nucleotide sequence ID" value="NZ_JAXBLV010000230.1"/>
</dbReference>